<dbReference type="EMBL" id="REGN01007863">
    <property type="protein sequence ID" value="RNA05079.1"/>
    <property type="molecule type" value="Genomic_DNA"/>
</dbReference>
<name>A0A3M7Q1R8_BRAPC</name>
<evidence type="ECO:0000313" key="1">
    <source>
        <dbReference type="EMBL" id="RNA05079.1"/>
    </source>
</evidence>
<sequence length="177" mass="20931">MYYYIVLISFSLRIQYNLKLACTFPFLNSSLTFPFSNFPLRRVEEKKESRKGRLEEQNTQFYDIADYAEALPKNKTITTKTGNYKNYSTNKFHIALKQTNVNHWKIGNITWNFHATNRLAKSDKNLFNCKLRKKRNKIYSNKIRQACLRRRLPRKISIGDGATAHTSTRSQNWIHSI</sequence>
<evidence type="ECO:0000313" key="2">
    <source>
        <dbReference type="Proteomes" id="UP000276133"/>
    </source>
</evidence>
<keyword evidence="2" id="KW-1185">Reference proteome</keyword>
<protein>
    <submittedName>
        <fullName evidence="1">Uncharacterized protein</fullName>
    </submittedName>
</protein>
<organism evidence="1 2">
    <name type="scientific">Brachionus plicatilis</name>
    <name type="common">Marine rotifer</name>
    <name type="synonym">Brachionus muelleri</name>
    <dbReference type="NCBI Taxonomy" id="10195"/>
    <lineage>
        <taxon>Eukaryota</taxon>
        <taxon>Metazoa</taxon>
        <taxon>Spiralia</taxon>
        <taxon>Gnathifera</taxon>
        <taxon>Rotifera</taxon>
        <taxon>Eurotatoria</taxon>
        <taxon>Monogononta</taxon>
        <taxon>Pseudotrocha</taxon>
        <taxon>Ploima</taxon>
        <taxon>Brachionidae</taxon>
        <taxon>Brachionus</taxon>
    </lineage>
</organism>
<accession>A0A3M7Q1R8</accession>
<reference evidence="1 2" key="1">
    <citation type="journal article" date="2018" name="Sci. Rep.">
        <title>Genomic signatures of local adaptation to the degree of environmental predictability in rotifers.</title>
        <authorList>
            <person name="Franch-Gras L."/>
            <person name="Hahn C."/>
            <person name="Garcia-Roger E.M."/>
            <person name="Carmona M.J."/>
            <person name="Serra M."/>
            <person name="Gomez A."/>
        </authorList>
    </citation>
    <scope>NUCLEOTIDE SEQUENCE [LARGE SCALE GENOMIC DNA]</scope>
    <source>
        <strain evidence="1">HYR1</strain>
    </source>
</reference>
<dbReference type="AlphaFoldDB" id="A0A3M7Q1R8"/>
<proteinExistence type="predicted"/>
<dbReference type="Proteomes" id="UP000276133">
    <property type="component" value="Unassembled WGS sequence"/>
</dbReference>
<gene>
    <name evidence="1" type="ORF">BpHYR1_051545</name>
</gene>
<comment type="caution">
    <text evidence="1">The sequence shown here is derived from an EMBL/GenBank/DDBJ whole genome shotgun (WGS) entry which is preliminary data.</text>
</comment>